<dbReference type="InterPro" id="IPR003347">
    <property type="entry name" value="JmjC_dom"/>
</dbReference>
<comment type="caution">
    <text evidence="5">The sequence shown here is derived from an EMBL/GenBank/DDBJ whole genome shotgun (WGS) entry which is preliminary data.</text>
</comment>
<dbReference type="AlphaFoldDB" id="A0A4Y3S0V3"/>
<sequence>MLVPEHAVDAVLGVSHSELSEATGRRWFHKPGALPTDAILDWKGLNRALRYGNLDTGQVRLVGGRVATEELFHRSVAGGSRIYHRIAPEAVHRALDSGGTLVIDQLDLVDPWADEVARALSGVFSARVQANVYASLRGAPGFGAHRDTHDVFVVQGSGKKHWTVKPAEGTDTGGASFTMEPGDVLYLPEGTTHDVGTHARGSLHITFAIPRPNLGELLAWRTAGSGAALLRTPVDPSDPGAAAGSVTDWAGRAVEEADVRRFLEDGVGRGMAPSFTNLPFACGDGLTVGDDLPVRHGLSARRSFVSVLPDGAGDHARLLARLSANDRTPVKELLADAGVDDPVAVFRDLVRWGHVEVSET</sequence>
<dbReference type="RefSeq" id="WP_141302401.1">
    <property type="nucleotide sequence ID" value="NZ_BJMN01000067.1"/>
</dbReference>
<evidence type="ECO:0000256" key="3">
    <source>
        <dbReference type="ARBA" id="ARBA00023004"/>
    </source>
</evidence>
<protein>
    <recommendedName>
        <fullName evidence="4">JmjC domain-containing protein</fullName>
    </recommendedName>
</protein>
<dbReference type="OrthoDB" id="9764016at2"/>
<dbReference type="PANTHER" id="PTHR13096:SF8">
    <property type="entry name" value="RIBOSOMAL OXYGENASE 1"/>
    <property type="match status" value="1"/>
</dbReference>
<comment type="cofactor">
    <cofactor evidence="1">
        <name>Fe(2+)</name>
        <dbReference type="ChEBI" id="CHEBI:29033"/>
    </cofactor>
</comment>
<evidence type="ECO:0000259" key="4">
    <source>
        <dbReference type="Pfam" id="PF08007"/>
    </source>
</evidence>
<name>A0A4Y3S0V3_9ACTN</name>
<dbReference type="Gene3D" id="2.60.120.650">
    <property type="entry name" value="Cupin"/>
    <property type="match status" value="1"/>
</dbReference>
<evidence type="ECO:0000313" key="5">
    <source>
        <dbReference type="EMBL" id="GEB61800.1"/>
    </source>
</evidence>
<dbReference type="Pfam" id="PF08007">
    <property type="entry name" value="JmjC_2"/>
    <property type="match status" value="1"/>
</dbReference>
<dbReference type="GO" id="GO:0032453">
    <property type="term" value="F:histone H3K4 demethylase activity"/>
    <property type="evidence" value="ECO:0007669"/>
    <property type="project" value="TreeGrafter"/>
</dbReference>
<evidence type="ECO:0000313" key="6">
    <source>
        <dbReference type="Proteomes" id="UP000315226"/>
    </source>
</evidence>
<dbReference type="InterPro" id="IPR039994">
    <property type="entry name" value="NO66-like"/>
</dbReference>
<keyword evidence="3" id="KW-0408">Iron</keyword>
<dbReference type="PANTHER" id="PTHR13096">
    <property type="entry name" value="MINA53 MYC INDUCED NUCLEAR ANTIGEN"/>
    <property type="match status" value="1"/>
</dbReference>
<feature type="domain" description="JmjC" evidence="4">
    <location>
        <begin position="123"/>
        <end position="216"/>
    </location>
</feature>
<evidence type="ECO:0000256" key="1">
    <source>
        <dbReference type="ARBA" id="ARBA00001954"/>
    </source>
</evidence>
<organism evidence="5 6">
    <name type="scientific">Streptomyces gardneri</name>
    <dbReference type="NCBI Taxonomy" id="66892"/>
    <lineage>
        <taxon>Bacteria</taxon>
        <taxon>Bacillati</taxon>
        <taxon>Actinomycetota</taxon>
        <taxon>Actinomycetes</taxon>
        <taxon>Kitasatosporales</taxon>
        <taxon>Streptomycetaceae</taxon>
        <taxon>Streptomyces</taxon>
    </lineage>
</organism>
<proteinExistence type="predicted"/>
<dbReference type="EMBL" id="BJMN01000067">
    <property type="protein sequence ID" value="GEB61800.1"/>
    <property type="molecule type" value="Genomic_DNA"/>
</dbReference>
<dbReference type="GO" id="GO:0046872">
    <property type="term" value="F:metal ion binding"/>
    <property type="evidence" value="ECO:0007669"/>
    <property type="project" value="UniProtKB-KW"/>
</dbReference>
<evidence type="ECO:0000256" key="2">
    <source>
        <dbReference type="ARBA" id="ARBA00022723"/>
    </source>
</evidence>
<dbReference type="Proteomes" id="UP000315226">
    <property type="component" value="Unassembled WGS sequence"/>
</dbReference>
<reference evidence="5 6" key="1">
    <citation type="submission" date="2019-06" db="EMBL/GenBank/DDBJ databases">
        <title>Whole genome shotgun sequence of Streptomyces gardneri NBRC 12865.</title>
        <authorList>
            <person name="Hosoyama A."/>
            <person name="Uohara A."/>
            <person name="Ohji S."/>
            <person name="Ichikawa N."/>
        </authorList>
    </citation>
    <scope>NUCLEOTIDE SEQUENCE [LARGE SCALE GENOMIC DNA]</scope>
    <source>
        <strain evidence="5 6">NBRC 12865</strain>
    </source>
</reference>
<accession>A0A4Y3S0V3</accession>
<keyword evidence="6" id="KW-1185">Reference proteome</keyword>
<keyword evidence="2" id="KW-0479">Metal-binding</keyword>
<dbReference type="SUPFAM" id="SSF51197">
    <property type="entry name" value="Clavaminate synthase-like"/>
    <property type="match status" value="1"/>
</dbReference>
<gene>
    <name evidence="5" type="ORF">SGA01_74050</name>
</gene>
<dbReference type="GO" id="GO:0051864">
    <property type="term" value="F:histone H3K36 demethylase activity"/>
    <property type="evidence" value="ECO:0007669"/>
    <property type="project" value="TreeGrafter"/>
</dbReference>